<keyword evidence="15 19" id="KW-0472">Membrane</keyword>
<evidence type="ECO:0000256" key="18">
    <source>
        <dbReference type="ARBA" id="ARBA00031461"/>
    </source>
</evidence>
<dbReference type="Pfam" id="PF04101">
    <property type="entry name" value="Glyco_tran_28_C"/>
    <property type="match status" value="1"/>
</dbReference>
<keyword evidence="8" id="KW-0808">Transferase</keyword>
<accession>A0A8J4SW38</accession>
<dbReference type="InterPro" id="IPR005863">
    <property type="entry name" value="UDP-N-AcMur_synth"/>
</dbReference>
<dbReference type="SUPFAM" id="SSF53756">
    <property type="entry name" value="UDP-Glycosyltransferase/glycogen phosphorylase"/>
    <property type="match status" value="1"/>
</dbReference>
<feature type="transmembrane region" description="Helical" evidence="19">
    <location>
        <begin position="983"/>
        <end position="1003"/>
    </location>
</feature>
<dbReference type="PANTHER" id="PTHR43692">
    <property type="entry name" value="UDP-N-ACETYLMURAMOYLALANINE--D-GLUTAMATE LIGASE"/>
    <property type="match status" value="1"/>
</dbReference>
<dbReference type="GO" id="GO:0003676">
    <property type="term" value="F:nucleic acid binding"/>
    <property type="evidence" value="ECO:0007669"/>
    <property type="project" value="InterPro"/>
</dbReference>
<feature type="transmembrane region" description="Helical" evidence="19">
    <location>
        <begin position="1015"/>
        <end position="1042"/>
    </location>
</feature>
<keyword evidence="5" id="KW-0963">Cytoplasm</keyword>
<reference evidence="24" key="2">
    <citation type="submission" date="2020-02" db="EMBL/GenBank/DDBJ databases">
        <authorList>
            <person name="Studholme D.J."/>
        </authorList>
    </citation>
    <scope>NUCLEOTIDE SEQUENCE</scope>
    <source>
        <strain evidence="24">00238/432</strain>
    </source>
</reference>
<evidence type="ECO:0000259" key="23">
    <source>
        <dbReference type="Pfam" id="PF08245"/>
    </source>
</evidence>
<dbReference type="InterPro" id="IPR036565">
    <property type="entry name" value="Mur-like_cat_sf"/>
</dbReference>
<dbReference type="SUPFAM" id="SSF51984">
    <property type="entry name" value="MurCD N-terminal domain"/>
    <property type="match status" value="1"/>
</dbReference>
<evidence type="ECO:0000313" key="24">
    <source>
        <dbReference type="EMBL" id="KAF4325833.1"/>
    </source>
</evidence>
<dbReference type="InterPro" id="IPR006009">
    <property type="entry name" value="GlcNAc_MurG"/>
</dbReference>
<dbReference type="GO" id="GO:0005975">
    <property type="term" value="P:carbohydrate metabolic process"/>
    <property type="evidence" value="ECO:0007669"/>
    <property type="project" value="InterPro"/>
</dbReference>
<dbReference type="UniPathway" id="UPA00219"/>
<keyword evidence="13" id="KW-0573">Peptidoglycan synthesis</keyword>
<evidence type="ECO:0000256" key="5">
    <source>
        <dbReference type="ARBA" id="ARBA00022490"/>
    </source>
</evidence>
<dbReference type="GO" id="GO:0050511">
    <property type="term" value="F:undecaprenyldiphospho-muramoylpentapeptide beta-N-acetylglucosaminyltransferase activity"/>
    <property type="evidence" value="ECO:0007669"/>
    <property type="project" value="InterPro"/>
</dbReference>
<keyword evidence="17" id="KW-0961">Cell wall biogenesis/degradation</keyword>
<keyword evidence="14 19" id="KW-1133">Transmembrane helix</keyword>
<feature type="transmembrane region" description="Helical" evidence="19">
    <location>
        <begin position="445"/>
        <end position="464"/>
    </location>
</feature>
<organism evidence="24 25">
    <name type="scientific">Phytophthora kernoviae 00238/432</name>
    <dbReference type="NCBI Taxonomy" id="1284355"/>
    <lineage>
        <taxon>Eukaryota</taxon>
        <taxon>Sar</taxon>
        <taxon>Stramenopiles</taxon>
        <taxon>Oomycota</taxon>
        <taxon>Peronosporomycetes</taxon>
        <taxon>Peronosporales</taxon>
        <taxon>Peronosporaceae</taxon>
        <taxon>Phytophthora</taxon>
    </lineage>
</organism>
<dbReference type="SUPFAM" id="SSF53244">
    <property type="entry name" value="MurD-like peptide ligases, peptide-binding domain"/>
    <property type="match status" value="3"/>
</dbReference>
<dbReference type="GO" id="GO:0008168">
    <property type="term" value="F:methyltransferase activity"/>
    <property type="evidence" value="ECO:0007669"/>
    <property type="project" value="InterPro"/>
</dbReference>
<evidence type="ECO:0000256" key="7">
    <source>
        <dbReference type="ARBA" id="ARBA00022618"/>
    </source>
</evidence>
<dbReference type="InterPro" id="IPR018480">
    <property type="entry name" value="PNAcMuramoyl-5peptid_Trfase_CS"/>
</dbReference>
<sequence length="1333" mass="141680">MAAIAAALVEDIPLEEIKRSLETVPGVDGRVEAVDEGQPFAVIVDYAHTPDGLENVLRTVKEFAEGRVICVFGCGGDRDQDPDLILKDIEQGLIEDAIEPDRYTMIVDRRQAIHEAIEMASPADVVLIAEKGAAGTLWQKDHGTAPQGAVIIVEDTLVALQELATSYLKENKASVVGITGSNGKTTTKDIVDAILSTTFKVHKTQGNFNNHIGLPLTVLSMEPDTEIVILEMGMSGRGEIEELSVIAQPDVAIITNIGESHLLQLGSRLEIARAKVEIASGMKPGGLLIYNGDEPLIEQVLAEPATKLPEGLQRYTFGLQADNDDYPTGIMNAQSGVAFTTKQSGEVALTMPLLGTHNVVNCLAALAVARHFGVAAEQIVAGLSRLKLTGMRIEIINGVSGLTMLNDAYNASPTSMKAAVDVLEGLKGTAISIPGTSFSFDWTGWFYYPFVVFMMLAITNAVNFTDGLDGLLSGVSAIAFGAFAIVAMQATSMPAAVCAAAMIGAVLGFLVYNAHPAKVFMGDTGSLGIGVVLGLAKSGVQVAKVLDRAGAIVTVNDKKEREQCPEASELEALGISVVCGGHPDDLIHSDVKLVVKNPGIPYQAPPVQQALALGIEVVTEVEVAYHLCAAPMIGITGSNGKTTTTTWVGNMLEHAGLKPIVAGNIGTPLCEAAEQASADNWMVVELSSFQLKGTSDFRPRIASLLNVAETHLDYHGDMDDYVASKSKLFSNQQPEDVAILNWDDPVCRGLVPYIKARLLPFSLTEKLEAGVYADPPYVDGEEDDVKRQVIYADGQGNHHIIIDVEDIGLPGRFNVGNALAAVAIAVTAGADPSVLAAPLADFKGVEHRLEYVLEHDGAKYYNNSKATNSKATVMALNSFKEPVVLIAGGLDRGSDMMELLPLFQERVKAVVALGETRAKIAKVAELAGLKQIKVVDNEEDAARTLTAAVQEASQFAAPEFMKLGMILFLAHWLSKEPGKIKTFTTGLLPPLGLIGLAFGIIMLQPDLGTGTVMLGASMLIIFTAGARMKHLLLLALGVMRFLQGVRKAKKMLKEFKPDVVIGTGGYVCGPVVYAAAKLGIPSVIHEQNAIPGLTNKFLTRYVDTVAVSFEGSEKAFSGAKRVVYTGNPRATTVAQASRDRGFATLGVPMDSRVVLVVGGSRGAKAINKAMVDMAPMLAKLEDVHVVYVTGDSYFDETHEAIRSSLGTMSNHLHVLPYVHNMPEVLACTSLIVNRAGASFLAEITSLGIPSILIPSPNVTNNHQEANARTLEGGGASVTMLEKDLTGQGLYKAIAGIMNDEAARKRMAEASRKLGKPDAAEVLVSEIRRLAAGR</sequence>
<dbReference type="Gene3D" id="3.90.190.20">
    <property type="entry name" value="Mur ligase, C-terminal domain"/>
    <property type="match status" value="4"/>
</dbReference>
<evidence type="ECO:0000256" key="4">
    <source>
        <dbReference type="ARBA" id="ARBA00022475"/>
    </source>
</evidence>
<reference evidence="24" key="1">
    <citation type="journal article" date="2015" name="Genom Data">
        <title>Draft genome sequences of Phytophthora kernoviae and Phytophthora ramorum lineage EU2 from Scotland.</title>
        <authorList>
            <person name="Sambles C."/>
            <person name="Schlenzig A."/>
            <person name="O'Neill P."/>
            <person name="Grant M."/>
            <person name="Studholme D.J."/>
        </authorList>
    </citation>
    <scope>NUCLEOTIDE SEQUENCE</scope>
    <source>
        <strain evidence="24">00238/432</strain>
    </source>
</reference>
<keyword evidence="11" id="KW-0067">ATP-binding</keyword>
<dbReference type="Pfam" id="PF02875">
    <property type="entry name" value="Mur_ligase_C"/>
    <property type="match status" value="2"/>
</dbReference>
<evidence type="ECO:0000256" key="15">
    <source>
        <dbReference type="ARBA" id="ARBA00023136"/>
    </source>
</evidence>
<dbReference type="Pfam" id="PF01098">
    <property type="entry name" value="FTSW_RODA_SPOVE"/>
    <property type="match status" value="1"/>
</dbReference>
<feature type="transmembrane region" description="Helical" evidence="19">
    <location>
        <begin position="471"/>
        <end position="488"/>
    </location>
</feature>
<evidence type="ECO:0000259" key="20">
    <source>
        <dbReference type="Pfam" id="PF02875"/>
    </source>
</evidence>
<dbReference type="Gene3D" id="3.40.50.2000">
    <property type="entry name" value="Glycogen Phosphorylase B"/>
    <property type="match status" value="2"/>
</dbReference>
<dbReference type="GO" id="GO:0047480">
    <property type="term" value="F:UDP-N-acetylmuramoyl-tripeptide-D-alanyl-D-alanine ligase activity"/>
    <property type="evidence" value="ECO:0007669"/>
    <property type="project" value="InterPro"/>
</dbReference>
<keyword evidence="10" id="KW-0547">Nucleotide-binding</keyword>
<dbReference type="Gene3D" id="3.40.1190.10">
    <property type="entry name" value="Mur-like, catalytic domain"/>
    <property type="match status" value="2"/>
</dbReference>
<name>A0A8J4SW38_9STRA</name>
<dbReference type="NCBIfam" id="TIGR01143">
    <property type="entry name" value="murF"/>
    <property type="match status" value="1"/>
</dbReference>
<dbReference type="EMBL" id="AOFI03000002">
    <property type="protein sequence ID" value="KAF4325833.1"/>
    <property type="molecule type" value="Genomic_DNA"/>
</dbReference>
<dbReference type="PROSITE" id="PS01348">
    <property type="entry name" value="MRAY_2"/>
    <property type="match status" value="1"/>
</dbReference>
<dbReference type="GO" id="GO:0016780">
    <property type="term" value="F:phosphotransferase activity, for other substituted phosphate groups"/>
    <property type="evidence" value="ECO:0007669"/>
    <property type="project" value="InterPro"/>
</dbReference>
<evidence type="ECO:0000313" key="25">
    <source>
        <dbReference type="Proteomes" id="UP000702964"/>
    </source>
</evidence>
<dbReference type="HAMAP" id="MF_00639">
    <property type="entry name" value="MurD"/>
    <property type="match status" value="1"/>
</dbReference>
<keyword evidence="4" id="KW-1003">Cell membrane</keyword>
<dbReference type="InterPro" id="IPR002052">
    <property type="entry name" value="DNA_methylase_N6_adenine_CS"/>
</dbReference>
<feature type="domain" description="Mur ligase central" evidence="23">
    <location>
        <begin position="178"/>
        <end position="369"/>
    </location>
</feature>
<dbReference type="HAMAP" id="MF_00033">
    <property type="entry name" value="MurG"/>
    <property type="match status" value="1"/>
</dbReference>
<dbReference type="GO" id="GO:0051301">
    <property type="term" value="P:cell division"/>
    <property type="evidence" value="ECO:0007669"/>
    <property type="project" value="UniProtKB-KW"/>
</dbReference>
<evidence type="ECO:0000256" key="11">
    <source>
        <dbReference type="ARBA" id="ARBA00022840"/>
    </source>
</evidence>
<dbReference type="InterPro" id="IPR004101">
    <property type="entry name" value="Mur_ligase_C"/>
</dbReference>
<proteinExistence type="inferred from homology"/>
<dbReference type="GO" id="GO:0005737">
    <property type="term" value="C:cytoplasm"/>
    <property type="evidence" value="ECO:0007669"/>
    <property type="project" value="UniProtKB-SubCell"/>
</dbReference>
<evidence type="ECO:0000256" key="3">
    <source>
        <dbReference type="ARBA" id="ARBA00004752"/>
    </source>
</evidence>
<protein>
    <recommendedName>
        <fullName evidence="18">UDP-MurNAc-pentapeptide synthetase</fullName>
    </recommendedName>
</protein>
<feature type="transmembrane region" description="Helical" evidence="19">
    <location>
        <begin position="494"/>
        <end position="512"/>
    </location>
</feature>
<dbReference type="InterPro" id="IPR005762">
    <property type="entry name" value="MurD"/>
</dbReference>
<feature type="domain" description="Glycosyltransferase family 28 N-terminal" evidence="21">
    <location>
        <begin position="1037"/>
        <end position="1106"/>
    </location>
</feature>
<dbReference type="Pfam" id="PF00953">
    <property type="entry name" value="Glycos_transf_4"/>
    <property type="match status" value="1"/>
</dbReference>
<dbReference type="SUPFAM" id="SSF53623">
    <property type="entry name" value="MurD-like peptide ligases, catalytic domain"/>
    <property type="match status" value="2"/>
</dbReference>
<evidence type="ECO:0000256" key="17">
    <source>
        <dbReference type="ARBA" id="ARBA00023316"/>
    </source>
</evidence>
<comment type="pathway">
    <text evidence="3">Cell wall biogenesis; peptidoglycan biosynthesis.</text>
</comment>
<dbReference type="GO" id="GO:0005524">
    <property type="term" value="F:ATP binding"/>
    <property type="evidence" value="ECO:0007669"/>
    <property type="project" value="UniProtKB-KW"/>
</dbReference>
<evidence type="ECO:0000256" key="8">
    <source>
        <dbReference type="ARBA" id="ARBA00022679"/>
    </source>
</evidence>
<comment type="caution">
    <text evidence="24">The sequence shown here is derived from an EMBL/GenBank/DDBJ whole genome shotgun (WGS) entry which is preliminary data.</text>
</comment>
<evidence type="ECO:0000256" key="14">
    <source>
        <dbReference type="ARBA" id="ARBA00022989"/>
    </source>
</evidence>
<evidence type="ECO:0000256" key="19">
    <source>
        <dbReference type="SAM" id="Phobius"/>
    </source>
</evidence>
<evidence type="ECO:0000256" key="12">
    <source>
        <dbReference type="ARBA" id="ARBA00022960"/>
    </source>
</evidence>
<comment type="subcellular location">
    <subcellularLocation>
        <location evidence="2">Cytoplasm</location>
    </subcellularLocation>
    <subcellularLocation>
        <location evidence="1">Membrane</location>
        <topology evidence="1">Multi-pass membrane protein</topology>
    </subcellularLocation>
</comment>
<dbReference type="PROSITE" id="PS00092">
    <property type="entry name" value="N6_MTASE"/>
    <property type="match status" value="1"/>
</dbReference>
<evidence type="ECO:0000256" key="9">
    <source>
        <dbReference type="ARBA" id="ARBA00022692"/>
    </source>
</evidence>
<dbReference type="CDD" id="cd03785">
    <property type="entry name" value="GT28_MurG"/>
    <property type="match status" value="1"/>
</dbReference>
<evidence type="ECO:0000256" key="1">
    <source>
        <dbReference type="ARBA" id="ARBA00004141"/>
    </source>
</evidence>
<dbReference type="GO" id="GO:0008764">
    <property type="term" value="F:UDP-N-acetylmuramoylalanine-D-glutamate ligase activity"/>
    <property type="evidence" value="ECO:0007669"/>
    <property type="project" value="UniProtKB-EC"/>
</dbReference>
<evidence type="ECO:0000256" key="6">
    <source>
        <dbReference type="ARBA" id="ARBA00022598"/>
    </source>
</evidence>
<evidence type="ECO:0000256" key="16">
    <source>
        <dbReference type="ARBA" id="ARBA00023306"/>
    </source>
</evidence>
<dbReference type="InterPro" id="IPR007235">
    <property type="entry name" value="Glyco_trans_28_C"/>
</dbReference>
<evidence type="ECO:0000256" key="10">
    <source>
        <dbReference type="ARBA" id="ARBA00022741"/>
    </source>
</evidence>
<evidence type="ECO:0000259" key="21">
    <source>
        <dbReference type="Pfam" id="PF03033"/>
    </source>
</evidence>
<dbReference type="InterPro" id="IPR004276">
    <property type="entry name" value="GlycoTrans_28_N"/>
</dbReference>
<dbReference type="GO" id="GO:0008360">
    <property type="term" value="P:regulation of cell shape"/>
    <property type="evidence" value="ECO:0007669"/>
    <property type="project" value="UniProtKB-KW"/>
</dbReference>
<dbReference type="InterPro" id="IPR013221">
    <property type="entry name" value="Mur_ligase_cen"/>
</dbReference>
<dbReference type="Pfam" id="PF03033">
    <property type="entry name" value="Glyco_transf_28"/>
    <property type="match status" value="1"/>
</dbReference>
<evidence type="ECO:0000256" key="13">
    <source>
        <dbReference type="ARBA" id="ARBA00022984"/>
    </source>
</evidence>
<dbReference type="Proteomes" id="UP000702964">
    <property type="component" value="Unassembled WGS sequence"/>
</dbReference>
<feature type="domain" description="Mur ligase C-terminal" evidence="20">
    <location>
        <begin position="29"/>
        <end position="80"/>
    </location>
</feature>
<evidence type="ECO:0000259" key="22">
    <source>
        <dbReference type="Pfam" id="PF04101"/>
    </source>
</evidence>
<feature type="domain" description="Glycosyl transferase family 28 C-terminal" evidence="22">
    <location>
        <begin position="1153"/>
        <end position="1320"/>
    </location>
</feature>
<keyword evidence="9 19" id="KW-0812">Transmembrane</keyword>
<dbReference type="InterPro" id="IPR001182">
    <property type="entry name" value="FtsW/RodA"/>
</dbReference>
<keyword evidence="16" id="KW-0131">Cell cycle</keyword>
<evidence type="ECO:0000256" key="2">
    <source>
        <dbReference type="ARBA" id="ARBA00004496"/>
    </source>
</evidence>
<feature type="domain" description="Mur ligase C-terminal" evidence="20">
    <location>
        <begin position="847"/>
        <end position="950"/>
    </location>
</feature>
<dbReference type="GO" id="GO:0071555">
    <property type="term" value="P:cell wall organization"/>
    <property type="evidence" value="ECO:0007669"/>
    <property type="project" value="UniProtKB-KW"/>
</dbReference>
<dbReference type="PANTHER" id="PTHR43692:SF1">
    <property type="entry name" value="UDP-N-ACETYLMURAMOYLALANINE--D-GLUTAMATE LIGASE"/>
    <property type="match status" value="1"/>
</dbReference>
<dbReference type="GO" id="GO:0032259">
    <property type="term" value="P:methylation"/>
    <property type="evidence" value="ECO:0007669"/>
    <property type="project" value="InterPro"/>
</dbReference>
<keyword evidence="7" id="KW-0132">Cell division</keyword>
<keyword evidence="6" id="KW-0436">Ligase</keyword>
<keyword evidence="12" id="KW-0133">Cell shape</keyword>
<dbReference type="NCBIfam" id="TIGR01087">
    <property type="entry name" value="murD"/>
    <property type="match status" value="1"/>
</dbReference>
<dbReference type="InterPro" id="IPR000715">
    <property type="entry name" value="Glycosyl_transferase_4"/>
</dbReference>
<gene>
    <name evidence="24" type="ORF">G195_000435</name>
</gene>
<dbReference type="Gene3D" id="3.40.50.720">
    <property type="entry name" value="NAD(P)-binding Rossmann-like Domain"/>
    <property type="match status" value="1"/>
</dbReference>
<dbReference type="GO" id="GO:0016020">
    <property type="term" value="C:membrane"/>
    <property type="evidence" value="ECO:0007669"/>
    <property type="project" value="UniProtKB-SubCell"/>
</dbReference>
<dbReference type="Pfam" id="PF08245">
    <property type="entry name" value="Mur_ligase_M"/>
    <property type="match status" value="2"/>
</dbReference>
<dbReference type="InterPro" id="IPR036615">
    <property type="entry name" value="Mur_ligase_C_dom_sf"/>
</dbReference>
<feature type="domain" description="Mur ligase central" evidence="23">
    <location>
        <begin position="635"/>
        <end position="825"/>
    </location>
</feature>